<gene>
    <name evidence="1" type="ORF">LSALG_LOCUS21226</name>
</gene>
<dbReference type="AlphaFoldDB" id="A0AA35YWP6"/>
<reference evidence="1" key="1">
    <citation type="submission" date="2023-04" db="EMBL/GenBank/DDBJ databases">
        <authorList>
            <person name="Vijverberg K."/>
            <person name="Xiong W."/>
            <person name="Schranz E."/>
        </authorList>
    </citation>
    <scope>NUCLEOTIDE SEQUENCE</scope>
</reference>
<proteinExistence type="predicted"/>
<dbReference type="Proteomes" id="UP001177003">
    <property type="component" value="Chromosome 4"/>
</dbReference>
<sequence>MTILKKTLKEALQWVRRSQMKETMLRRHLVNSPPPPPPPLKALSEPHTIQENDTDYIHSLENEITNVKRPLFAAEARVVQAEQREEVITQEVNALAELLICQLDD</sequence>
<evidence type="ECO:0000313" key="1">
    <source>
        <dbReference type="EMBL" id="CAI9281534.1"/>
    </source>
</evidence>
<accession>A0AA35YWP6</accession>
<keyword evidence="2" id="KW-1185">Reference proteome</keyword>
<name>A0AA35YWP6_LACSI</name>
<dbReference type="EMBL" id="OX465080">
    <property type="protein sequence ID" value="CAI9281534.1"/>
    <property type="molecule type" value="Genomic_DNA"/>
</dbReference>
<protein>
    <submittedName>
        <fullName evidence="1">Uncharacterized protein</fullName>
    </submittedName>
</protein>
<organism evidence="1 2">
    <name type="scientific">Lactuca saligna</name>
    <name type="common">Willowleaf lettuce</name>
    <dbReference type="NCBI Taxonomy" id="75948"/>
    <lineage>
        <taxon>Eukaryota</taxon>
        <taxon>Viridiplantae</taxon>
        <taxon>Streptophyta</taxon>
        <taxon>Embryophyta</taxon>
        <taxon>Tracheophyta</taxon>
        <taxon>Spermatophyta</taxon>
        <taxon>Magnoliopsida</taxon>
        <taxon>eudicotyledons</taxon>
        <taxon>Gunneridae</taxon>
        <taxon>Pentapetalae</taxon>
        <taxon>asterids</taxon>
        <taxon>campanulids</taxon>
        <taxon>Asterales</taxon>
        <taxon>Asteraceae</taxon>
        <taxon>Cichorioideae</taxon>
        <taxon>Cichorieae</taxon>
        <taxon>Lactucinae</taxon>
        <taxon>Lactuca</taxon>
    </lineage>
</organism>
<evidence type="ECO:0000313" key="2">
    <source>
        <dbReference type="Proteomes" id="UP001177003"/>
    </source>
</evidence>